<dbReference type="EMBL" id="BPLR01007962">
    <property type="protein sequence ID" value="GIY21091.1"/>
    <property type="molecule type" value="Genomic_DNA"/>
</dbReference>
<name>A0AAV4RJM5_CAEEX</name>
<evidence type="ECO:0000256" key="10">
    <source>
        <dbReference type="ARBA" id="ARBA00023235"/>
    </source>
</evidence>
<evidence type="ECO:0000256" key="16">
    <source>
        <dbReference type="PIRSR" id="PIRSR005096-3"/>
    </source>
</evidence>
<dbReference type="InterPro" id="IPR011013">
    <property type="entry name" value="Gal_mutarotase_sf_dom"/>
</dbReference>
<dbReference type="InterPro" id="IPR047215">
    <property type="entry name" value="Galactose_mutarotase-like"/>
</dbReference>
<keyword evidence="10 13" id="KW-0413">Isomerase</keyword>
<evidence type="ECO:0000256" key="7">
    <source>
        <dbReference type="ARBA" id="ARBA00011245"/>
    </source>
</evidence>
<organism evidence="17 18">
    <name type="scientific">Caerostris extrusa</name>
    <name type="common">Bark spider</name>
    <name type="synonym">Caerostris bankana</name>
    <dbReference type="NCBI Taxonomy" id="172846"/>
    <lineage>
        <taxon>Eukaryota</taxon>
        <taxon>Metazoa</taxon>
        <taxon>Ecdysozoa</taxon>
        <taxon>Arthropoda</taxon>
        <taxon>Chelicerata</taxon>
        <taxon>Arachnida</taxon>
        <taxon>Araneae</taxon>
        <taxon>Araneomorphae</taxon>
        <taxon>Entelegynae</taxon>
        <taxon>Araneoidea</taxon>
        <taxon>Araneidae</taxon>
        <taxon>Caerostris</taxon>
    </lineage>
</organism>
<evidence type="ECO:0000256" key="6">
    <source>
        <dbReference type="ARBA" id="ARBA00006206"/>
    </source>
</evidence>
<evidence type="ECO:0000256" key="12">
    <source>
        <dbReference type="ARBA" id="ARBA00045743"/>
    </source>
</evidence>
<dbReference type="EC" id="5.1.3.3" evidence="13"/>
<comment type="caution">
    <text evidence="17">The sequence shown here is derived from an EMBL/GenBank/DDBJ whole genome shotgun (WGS) entry which is preliminary data.</text>
</comment>
<accession>A0AAV4RJM5</accession>
<feature type="active site" description="Proton donor" evidence="14">
    <location>
        <position position="181"/>
    </location>
</feature>
<dbReference type="NCBIfam" id="NF008277">
    <property type="entry name" value="PRK11055.1"/>
    <property type="match status" value="1"/>
</dbReference>
<evidence type="ECO:0000313" key="18">
    <source>
        <dbReference type="Proteomes" id="UP001054945"/>
    </source>
</evidence>
<evidence type="ECO:0000256" key="4">
    <source>
        <dbReference type="ARBA" id="ARBA00004947"/>
    </source>
</evidence>
<evidence type="ECO:0000256" key="14">
    <source>
        <dbReference type="PIRSR" id="PIRSR005096-1"/>
    </source>
</evidence>
<evidence type="ECO:0000256" key="9">
    <source>
        <dbReference type="ARBA" id="ARBA00022553"/>
    </source>
</evidence>
<evidence type="ECO:0000256" key="15">
    <source>
        <dbReference type="PIRSR" id="PIRSR005096-2"/>
    </source>
</evidence>
<dbReference type="AlphaFoldDB" id="A0AAV4RJM5"/>
<evidence type="ECO:0000313" key="17">
    <source>
        <dbReference type="EMBL" id="GIY21091.1"/>
    </source>
</evidence>
<comment type="subcellular location">
    <subcellularLocation>
        <location evidence="3">Cytoplasm</location>
    </subcellularLocation>
</comment>
<dbReference type="InterPro" id="IPR018052">
    <property type="entry name" value="Ald1_epimerase_CS"/>
</dbReference>
<dbReference type="SUPFAM" id="SSF74650">
    <property type="entry name" value="Galactose mutarotase-like"/>
    <property type="match status" value="1"/>
</dbReference>
<gene>
    <name evidence="17" type="primary">GALM</name>
    <name evidence="17" type="ORF">CEXT_295221</name>
</gene>
<evidence type="ECO:0000256" key="11">
    <source>
        <dbReference type="ARBA" id="ARBA00023277"/>
    </source>
</evidence>
<comment type="catalytic activity">
    <reaction evidence="2">
        <text>alpha-D-galactose = beta-D-galactose</text>
        <dbReference type="Rhea" id="RHEA:28675"/>
        <dbReference type="ChEBI" id="CHEBI:27667"/>
        <dbReference type="ChEBI" id="CHEBI:28061"/>
        <dbReference type="EC" id="5.1.3.3"/>
    </reaction>
    <physiologicalReaction direction="right-to-left" evidence="2">
        <dbReference type="Rhea" id="RHEA:28677"/>
    </physiologicalReaction>
</comment>
<dbReference type="InterPro" id="IPR015443">
    <property type="entry name" value="Aldose_1-epimerase"/>
</dbReference>
<evidence type="ECO:0000256" key="3">
    <source>
        <dbReference type="ARBA" id="ARBA00004496"/>
    </source>
</evidence>
<dbReference type="GO" id="GO:0004034">
    <property type="term" value="F:aldose 1-epimerase activity"/>
    <property type="evidence" value="ECO:0007669"/>
    <property type="project" value="UniProtKB-EC"/>
</dbReference>
<keyword evidence="9" id="KW-0597">Phosphoprotein</keyword>
<comment type="pathway">
    <text evidence="4">Carbohydrate metabolism; galactose metabolism.</text>
</comment>
<feature type="binding site" evidence="15">
    <location>
        <position position="247"/>
    </location>
    <ligand>
        <name>beta-D-galactose</name>
        <dbReference type="ChEBI" id="CHEBI:27667"/>
    </ligand>
</feature>
<feature type="binding site" evidence="16">
    <location>
        <begin position="85"/>
        <end position="86"/>
    </location>
    <ligand>
        <name>beta-D-galactose</name>
        <dbReference type="ChEBI" id="CHEBI:27667"/>
    </ligand>
</feature>
<evidence type="ECO:0000256" key="1">
    <source>
        <dbReference type="ARBA" id="ARBA00001614"/>
    </source>
</evidence>
<comment type="function">
    <text evidence="12">Mutarotase that catalyzes the interconversion of beta-D-galactose and alpha-D-galactose during galactose metabolism. Beta-D-galactose is metabolized in the liver into glucose 1-phosphate, the primary metabolic fuel, by the action of four enzymes that constitute the Leloir pathway: GALM, GALK1 (galactokinase), GALT (galactose-1-phosphate uridylyltransferase) and GALE (UDP-galactose-4'-epimerase). Involved in the maintenance of the equilibrium between the beta- and alpha-anomers of galactose, therefore ensuring a sufficient supply of the alpha-anomer for GALK1. Also active on D-glucose although shows a preference for galactose over glucose.</text>
</comment>
<feature type="binding site" evidence="16">
    <location>
        <begin position="181"/>
        <end position="183"/>
    </location>
    <ligand>
        <name>beta-D-galactose</name>
        <dbReference type="ChEBI" id="CHEBI:27667"/>
    </ligand>
</feature>
<dbReference type="Pfam" id="PF01263">
    <property type="entry name" value="Aldose_epim"/>
    <property type="match status" value="1"/>
</dbReference>
<reference evidence="17 18" key="1">
    <citation type="submission" date="2021-06" db="EMBL/GenBank/DDBJ databases">
        <title>Caerostris extrusa draft genome.</title>
        <authorList>
            <person name="Kono N."/>
            <person name="Arakawa K."/>
        </authorList>
    </citation>
    <scope>NUCLEOTIDE SEQUENCE [LARGE SCALE GENOMIC DNA]</scope>
</reference>
<dbReference type="PROSITE" id="PS00545">
    <property type="entry name" value="ALDOSE_1_EPIMERASE"/>
    <property type="match status" value="1"/>
</dbReference>
<dbReference type="PIRSF" id="PIRSF005096">
    <property type="entry name" value="GALM"/>
    <property type="match status" value="1"/>
</dbReference>
<dbReference type="InterPro" id="IPR014718">
    <property type="entry name" value="GH-type_carb-bd"/>
</dbReference>
<comment type="subunit">
    <text evidence="7">Monomer.</text>
</comment>
<proteinExistence type="inferred from homology"/>
<evidence type="ECO:0000256" key="8">
    <source>
        <dbReference type="ARBA" id="ARBA00022490"/>
    </source>
</evidence>
<dbReference type="Gene3D" id="2.70.98.10">
    <property type="match status" value="1"/>
</dbReference>
<dbReference type="GO" id="GO:0005737">
    <property type="term" value="C:cytoplasm"/>
    <property type="evidence" value="ECO:0007669"/>
    <property type="project" value="UniProtKB-SubCell"/>
</dbReference>
<dbReference type="FunFam" id="2.70.98.10:FF:000003">
    <property type="entry name" value="Aldose 1-epimerase"/>
    <property type="match status" value="1"/>
</dbReference>
<dbReference type="CDD" id="cd09019">
    <property type="entry name" value="galactose_mutarotase_like"/>
    <property type="match status" value="1"/>
</dbReference>
<dbReference type="GO" id="GO:0006006">
    <property type="term" value="P:glucose metabolic process"/>
    <property type="evidence" value="ECO:0007669"/>
    <property type="project" value="TreeGrafter"/>
</dbReference>
<keyword evidence="8" id="KW-0963">Cytoplasm</keyword>
<comment type="pathway">
    <text evidence="5 13">Carbohydrate metabolism; hexose metabolism.</text>
</comment>
<evidence type="ECO:0000256" key="2">
    <source>
        <dbReference type="ARBA" id="ARBA00001712"/>
    </source>
</evidence>
<dbReference type="Proteomes" id="UP001054945">
    <property type="component" value="Unassembled WGS sequence"/>
</dbReference>
<comment type="catalytic activity">
    <reaction evidence="1 13">
        <text>alpha-D-glucose = beta-D-glucose</text>
        <dbReference type="Rhea" id="RHEA:10264"/>
        <dbReference type="ChEBI" id="CHEBI:15903"/>
        <dbReference type="ChEBI" id="CHEBI:17925"/>
        <dbReference type="EC" id="5.1.3.3"/>
    </reaction>
</comment>
<dbReference type="GO" id="GO:0033499">
    <property type="term" value="P:galactose catabolic process via UDP-galactose, Leloir pathway"/>
    <property type="evidence" value="ECO:0007669"/>
    <property type="project" value="TreeGrafter"/>
</dbReference>
<evidence type="ECO:0000256" key="13">
    <source>
        <dbReference type="PIRNR" id="PIRNR005096"/>
    </source>
</evidence>
<evidence type="ECO:0000256" key="5">
    <source>
        <dbReference type="ARBA" id="ARBA00005028"/>
    </source>
</evidence>
<feature type="active site" description="Proton acceptor" evidence="14">
    <location>
        <position position="316"/>
    </location>
</feature>
<dbReference type="GO" id="GO:0030246">
    <property type="term" value="F:carbohydrate binding"/>
    <property type="evidence" value="ECO:0007669"/>
    <property type="project" value="InterPro"/>
</dbReference>
<protein>
    <recommendedName>
        <fullName evidence="13">Aldose 1-epimerase</fullName>
        <ecNumber evidence="13">5.1.3.3</ecNumber>
    </recommendedName>
</protein>
<dbReference type="InterPro" id="IPR008183">
    <property type="entry name" value="Aldose_1/G6P_1-epimerase"/>
</dbReference>
<sequence length="351" mass="39503">MSVSIRTDCFGEIQENDGTSKTVTRFTMSNESIEVQIIDYGACITSLKVPDKSGKMDDIVMGFDTIEEYVNHPYYFGCTVGRFANRIAKGEFVLDDEKHSLAINNGPNHLHGGLKGFDKVIWDATVEGNKVILFYTSPSMEENYPGELKCYVIYELTEGNEIIIDYEATTTEKTPISLTNHSYFNLAGHGSGPIYDQIISLNADYYTPVDVTLIPIGNIAPVTSTHFDLREPKRLETLFEINPDGFDHNFCINGELGIDRKVARVQMHHPESGRCMEVHSTQPGVQFYTANFLPEHDTLCGKEGKYYKKHGAFCLETQNYPDAVNQANFPNAFLSPDEVYNHTTRLSFLLK</sequence>
<dbReference type="PANTHER" id="PTHR10091:SF0">
    <property type="entry name" value="GALACTOSE MUTAROTASE"/>
    <property type="match status" value="1"/>
</dbReference>
<keyword evidence="18" id="KW-1185">Reference proteome</keyword>
<keyword evidence="11 13" id="KW-0119">Carbohydrate metabolism</keyword>
<dbReference type="PANTHER" id="PTHR10091">
    <property type="entry name" value="ALDOSE-1-EPIMERASE"/>
    <property type="match status" value="1"/>
</dbReference>
<comment type="similarity">
    <text evidence="6 13">Belongs to the aldose epimerase family.</text>
</comment>